<comment type="caution">
    <text evidence="1">The sequence shown here is derived from an EMBL/GenBank/DDBJ whole genome shotgun (WGS) entry which is preliminary data.</text>
</comment>
<evidence type="ECO:0000313" key="2">
    <source>
        <dbReference type="Proteomes" id="UP000824214"/>
    </source>
</evidence>
<reference evidence="1" key="2">
    <citation type="submission" date="2021-04" db="EMBL/GenBank/DDBJ databases">
        <authorList>
            <person name="Gilroy R."/>
        </authorList>
    </citation>
    <scope>NUCLEOTIDE SEQUENCE</scope>
    <source>
        <strain evidence="1">ChiBcolR8-3208</strain>
    </source>
</reference>
<accession>A0A9D2LXC7</accession>
<evidence type="ECO:0000313" key="1">
    <source>
        <dbReference type="EMBL" id="HJB37030.1"/>
    </source>
</evidence>
<organism evidence="1 2">
    <name type="scientific">Candidatus Acutalibacter ornithocaccae</name>
    <dbReference type="NCBI Taxonomy" id="2838416"/>
    <lineage>
        <taxon>Bacteria</taxon>
        <taxon>Bacillati</taxon>
        <taxon>Bacillota</taxon>
        <taxon>Clostridia</taxon>
        <taxon>Eubacteriales</taxon>
        <taxon>Acutalibacteraceae</taxon>
        <taxon>Acutalibacter</taxon>
    </lineage>
</organism>
<dbReference type="Proteomes" id="UP000824214">
    <property type="component" value="Unassembled WGS sequence"/>
</dbReference>
<reference evidence="1" key="1">
    <citation type="journal article" date="2021" name="PeerJ">
        <title>Extensive microbial diversity within the chicken gut microbiome revealed by metagenomics and culture.</title>
        <authorList>
            <person name="Gilroy R."/>
            <person name="Ravi A."/>
            <person name="Getino M."/>
            <person name="Pursley I."/>
            <person name="Horton D.L."/>
            <person name="Alikhan N.F."/>
            <person name="Baker D."/>
            <person name="Gharbi K."/>
            <person name="Hall N."/>
            <person name="Watson M."/>
            <person name="Adriaenssens E.M."/>
            <person name="Foster-Nyarko E."/>
            <person name="Jarju S."/>
            <person name="Secka A."/>
            <person name="Antonio M."/>
            <person name="Oren A."/>
            <person name="Chaudhuri R.R."/>
            <person name="La Ragione R."/>
            <person name="Hildebrand F."/>
            <person name="Pallen M.J."/>
        </authorList>
    </citation>
    <scope>NUCLEOTIDE SEQUENCE</scope>
    <source>
        <strain evidence="1">ChiBcolR8-3208</strain>
    </source>
</reference>
<sequence>MESAGLGRSRCIRYDGGWETVYWLDGEGALVLPQQVLASYRLPAGGTVQVGRVCAQSVELWPGQAGEATVSPGGLLRVPLAVWGRTAIQPGRSWLGLLPFRQTLFLVDRGLL</sequence>
<name>A0A9D2LXC7_9FIRM</name>
<dbReference type="EMBL" id="DWXZ01000054">
    <property type="protein sequence ID" value="HJB37030.1"/>
    <property type="molecule type" value="Genomic_DNA"/>
</dbReference>
<gene>
    <name evidence="1" type="ORF">H9942_03050</name>
</gene>
<proteinExistence type="predicted"/>
<dbReference type="AlphaFoldDB" id="A0A9D2LXC7"/>
<protein>
    <submittedName>
        <fullName evidence="1">Uncharacterized protein</fullName>
    </submittedName>
</protein>